<feature type="compositionally biased region" description="Basic and acidic residues" evidence="1">
    <location>
        <begin position="252"/>
        <end position="262"/>
    </location>
</feature>
<protein>
    <recommendedName>
        <fullName evidence="2">DUF7730 domain-containing protein</fullName>
    </recommendedName>
</protein>
<feature type="compositionally biased region" description="Polar residues" evidence="1">
    <location>
        <begin position="263"/>
        <end position="276"/>
    </location>
</feature>
<dbReference type="EMBL" id="CAJSTJ010000153">
    <property type="protein sequence ID" value="CAG7563148.1"/>
    <property type="molecule type" value="Genomic_DNA"/>
</dbReference>
<comment type="caution">
    <text evidence="3">The sequence shown here is derived from an EMBL/GenBank/DDBJ whole genome shotgun (WGS) entry which is preliminary data.</text>
</comment>
<dbReference type="PANTHER" id="PTHR38790">
    <property type="entry name" value="2EXR DOMAIN-CONTAINING PROTEIN-RELATED"/>
    <property type="match status" value="1"/>
</dbReference>
<feature type="domain" description="DUF7730" evidence="2">
    <location>
        <begin position="31"/>
        <end position="145"/>
    </location>
</feature>
<accession>A0A8J2ISB4</accession>
<evidence type="ECO:0000313" key="3">
    <source>
        <dbReference type="EMBL" id="CAG7563148.1"/>
    </source>
</evidence>
<dbReference type="Pfam" id="PF24864">
    <property type="entry name" value="DUF7730"/>
    <property type="match status" value="1"/>
</dbReference>
<gene>
    <name evidence="3" type="ORF">FEQUK3_LOCUS8861</name>
</gene>
<sequence>MFRQRRRSDTPPLTPAEQFRNDSRFTLPTAPQGQSPLFNLPIEIQRMIFTELFGDKLVHIHLRRSNEKYERDGAPTKVPGWVHCVCHRKRDTVPHYHQEKSHVWSFLSTNILRACQSAYLQGLPILYQTNILSFRSPKDVLFFETLFVHFSSLIHSMDLYCAECGCLRACRGHELNDRPWRMDMLCQSEYYRLLFGSTSTVDNTLPVAQIQIFVHGDLDERSDKAIKVEATPGKRRRIKVITHAKELLSDCYGKRSNNEHPTDNAQITADSSPENNDSVREGVE</sequence>
<proteinExistence type="predicted"/>
<evidence type="ECO:0000256" key="1">
    <source>
        <dbReference type="SAM" id="MobiDB-lite"/>
    </source>
</evidence>
<dbReference type="InterPro" id="IPR056632">
    <property type="entry name" value="DUF7730"/>
</dbReference>
<reference evidence="3" key="1">
    <citation type="submission" date="2021-05" db="EMBL/GenBank/DDBJ databases">
        <authorList>
            <person name="Khan N."/>
        </authorList>
    </citation>
    <scope>NUCLEOTIDE SEQUENCE</scope>
</reference>
<dbReference type="AlphaFoldDB" id="A0A8J2ISB4"/>
<evidence type="ECO:0000313" key="4">
    <source>
        <dbReference type="Proteomes" id="UP000693738"/>
    </source>
</evidence>
<dbReference type="Proteomes" id="UP000693738">
    <property type="component" value="Unassembled WGS sequence"/>
</dbReference>
<organism evidence="3 4">
    <name type="scientific">Fusarium equiseti</name>
    <name type="common">Fusarium scirpi</name>
    <dbReference type="NCBI Taxonomy" id="61235"/>
    <lineage>
        <taxon>Eukaryota</taxon>
        <taxon>Fungi</taxon>
        <taxon>Dikarya</taxon>
        <taxon>Ascomycota</taxon>
        <taxon>Pezizomycotina</taxon>
        <taxon>Sordariomycetes</taxon>
        <taxon>Hypocreomycetidae</taxon>
        <taxon>Hypocreales</taxon>
        <taxon>Nectriaceae</taxon>
        <taxon>Fusarium</taxon>
        <taxon>Fusarium incarnatum-equiseti species complex</taxon>
    </lineage>
</organism>
<feature type="region of interest" description="Disordered" evidence="1">
    <location>
        <begin position="252"/>
        <end position="284"/>
    </location>
</feature>
<evidence type="ECO:0000259" key="2">
    <source>
        <dbReference type="Pfam" id="PF24864"/>
    </source>
</evidence>
<name>A0A8J2ISB4_FUSEQ</name>